<gene>
    <name evidence="11" type="ORF">SAMN05660830_02112</name>
</gene>
<dbReference type="InterPro" id="IPR036890">
    <property type="entry name" value="HATPase_C_sf"/>
</dbReference>
<dbReference type="PRINTS" id="PR00344">
    <property type="entry name" value="BCTRLSENSOR"/>
</dbReference>
<dbReference type="PROSITE" id="PS50109">
    <property type="entry name" value="HIS_KIN"/>
    <property type="match status" value="1"/>
</dbReference>
<dbReference type="SUPFAM" id="SSF55785">
    <property type="entry name" value="PYP-like sensor domain (PAS domain)"/>
    <property type="match status" value="1"/>
</dbReference>
<organism evidence="11 12">
    <name type="scientific">Halodesulfovibrio aestuarii</name>
    <dbReference type="NCBI Taxonomy" id="126333"/>
    <lineage>
        <taxon>Bacteria</taxon>
        <taxon>Pseudomonadati</taxon>
        <taxon>Thermodesulfobacteriota</taxon>
        <taxon>Desulfovibrionia</taxon>
        <taxon>Desulfovibrionales</taxon>
        <taxon>Desulfovibrionaceae</taxon>
        <taxon>Halodesulfovibrio</taxon>
    </lineage>
</organism>
<dbReference type="SMART" id="SM00388">
    <property type="entry name" value="HisKA"/>
    <property type="match status" value="1"/>
</dbReference>
<name>A0A8G2CAD6_9BACT</name>
<dbReference type="Gene3D" id="3.30.450.20">
    <property type="entry name" value="PAS domain"/>
    <property type="match status" value="1"/>
</dbReference>
<feature type="domain" description="PAC" evidence="10">
    <location>
        <begin position="210"/>
        <end position="264"/>
    </location>
</feature>
<dbReference type="Pfam" id="PF00512">
    <property type="entry name" value="HisKA"/>
    <property type="match status" value="1"/>
</dbReference>
<feature type="domain" description="Histidine kinase" evidence="9">
    <location>
        <begin position="277"/>
        <end position="485"/>
    </location>
</feature>
<evidence type="ECO:0000313" key="11">
    <source>
        <dbReference type="EMBL" id="SHJ29601.1"/>
    </source>
</evidence>
<dbReference type="PANTHER" id="PTHR43065">
    <property type="entry name" value="SENSOR HISTIDINE KINASE"/>
    <property type="match status" value="1"/>
</dbReference>
<dbReference type="PANTHER" id="PTHR43065:SF10">
    <property type="entry name" value="PEROXIDE STRESS-ACTIVATED HISTIDINE KINASE MAK3"/>
    <property type="match status" value="1"/>
</dbReference>
<evidence type="ECO:0000256" key="8">
    <source>
        <dbReference type="ARBA" id="ARBA00023012"/>
    </source>
</evidence>
<keyword evidence="7" id="KW-0067">ATP-binding</keyword>
<evidence type="ECO:0000259" key="9">
    <source>
        <dbReference type="PROSITE" id="PS50109"/>
    </source>
</evidence>
<dbReference type="EMBL" id="FQZR01000004">
    <property type="protein sequence ID" value="SHJ29601.1"/>
    <property type="molecule type" value="Genomic_DNA"/>
</dbReference>
<keyword evidence="6 11" id="KW-0418">Kinase</keyword>
<dbReference type="GO" id="GO:0005524">
    <property type="term" value="F:ATP binding"/>
    <property type="evidence" value="ECO:0007669"/>
    <property type="project" value="UniProtKB-KW"/>
</dbReference>
<comment type="caution">
    <text evidence="11">The sequence shown here is derived from an EMBL/GenBank/DDBJ whole genome shotgun (WGS) entry which is preliminary data.</text>
</comment>
<dbReference type="InterPro" id="IPR004358">
    <property type="entry name" value="Sig_transdc_His_kin-like_C"/>
</dbReference>
<dbReference type="InterPro" id="IPR003661">
    <property type="entry name" value="HisK_dim/P_dom"/>
</dbReference>
<keyword evidence="4" id="KW-0808">Transferase</keyword>
<keyword evidence="3" id="KW-0597">Phosphoprotein</keyword>
<evidence type="ECO:0000256" key="2">
    <source>
        <dbReference type="ARBA" id="ARBA00012438"/>
    </source>
</evidence>
<keyword evidence="8" id="KW-0902">Two-component regulatory system</keyword>
<dbReference type="Gene3D" id="1.10.287.130">
    <property type="match status" value="1"/>
</dbReference>
<dbReference type="GO" id="GO:0000155">
    <property type="term" value="F:phosphorelay sensor kinase activity"/>
    <property type="evidence" value="ECO:0007669"/>
    <property type="project" value="InterPro"/>
</dbReference>
<dbReference type="InterPro" id="IPR035965">
    <property type="entry name" value="PAS-like_dom_sf"/>
</dbReference>
<evidence type="ECO:0000256" key="4">
    <source>
        <dbReference type="ARBA" id="ARBA00022679"/>
    </source>
</evidence>
<dbReference type="Gene3D" id="3.30.565.10">
    <property type="entry name" value="Histidine kinase-like ATPase, C-terminal domain"/>
    <property type="match status" value="1"/>
</dbReference>
<dbReference type="CDD" id="cd00082">
    <property type="entry name" value="HisKA"/>
    <property type="match status" value="1"/>
</dbReference>
<sequence>MESKQCFEVGNEIFITLNIATIGYRSTYRELLMHLFSTDMPNGVVRIKVCAVACAPQEELPGLLCLDGVDFYDSVEELCENIDDVNIVFDLSKECKYLEHVKQCAPAGVSVVGGDALLVFRKTDFDSEQLEVNACNLDRALGLFSTFVDQAEEEFWLLDNKGIVLDANRAVLDRQRDVDFEGADGTLINNVLPYAQQPGNAIVEAVNNARRIDQVITKVTSDGELQYSGISAYPVVKRDGTVRSVILMRKDITQNYRVMRRLQQTEKLAAIGEMSAFVAHEIRNPLFAIGGFANALLKQQNLNEDDTKKIKIIYNESKRLEKILKIILNFARPAHGDEGEVDVNEIILEALGLLRMKFESQGGKVITNLDAKGIKVRGNPDQLKQCVINGIKNGFEAMPNGGTMRVETTLSADNWIIVRIIDSGEGIPDDIREHLFNPFFTTKSGGTGLGLAMTKKIVEDMGGKVKLRSRVNKGTTLSFYLPPLSLVPPANNEKDTDGVVEPSGGAGFLGGSVEFIPEP</sequence>
<keyword evidence="5" id="KW-0547">Nucleotide-binding</keyword>
<dbReference type="InterPro" id="IPR003594">
    <property type="entry name" value="HATPase_dom"/>
</dbReference>
<evidence type="ECO:0000256" key="7">
    <source>
        <dbReference type="ARBA" id="ARBA00022840"/>
    </source>
</evidence>
<evidence type="ECO:0000256" key="5">
    <source>
        <dbReference type="ARBA" id="ARBA00022741"/>
    </source>
</evidence>
<evidence type="ECO:0000256" key="3">
    <source>
        <dbReference type="ARBA" id="ARBA00022553"/>
    </source>
</evidence>
<proteinExistence type="predicted"/>
<reference evidence="11 12" key="1">
    <citation type="submission" date="2016-11" db="EMBL/GenBank/DDBJ databases">
        <authorList>
            <person name="Varghese N."/>
            <person name="Submissions S."/>
        </authorList>
    </citation>
    <scope>NUCLEOTIDE SEQUENCE [LARGE SCALE GENOMIC DNA]</scope>
    <source>
        <strain evidence="11 12">DSM 17919</strain>
    </source>
</reference>
<evidence type="ECO:0000313" key="12">
    <source>
        <dbReference type="Proteomes" id="UP000184001"/>
    </source>
</evidence>
<evidence type="ECO:0000256" key="1">
    <source>
        <dbReference type="ARBA" id="ARBA00000085"/>
    </source>
</evidence>
<dbReference type="AlphaFoldDB" id="A0A8G2CAD6"/>
<dbReference type="Proteomes" id="UP000184001">
    <property type="component" value="Unassembled WGS sequence"/>
</dbReference>
<accession>A0A8G2CAD6</accession>
<dbReference type="InterPro" id="IPR036097">
    <property type="entry name" value="HisK_dim/P_sf"/>
</dbReference>
<dbReference type="EC" id="2.7.13.3" evidence="2"/>
<comment type="catalytic activity">
    <reaction evidence="1">
        <text>ATP + protein L-histidine = ADP + protein N-phospho-L-histidine.</text>
        <dbReference type="EC" id="2.7.13.3"/>
    </reaction>
</comment>
<evidence type="ECO:0000256" key="6">
    <source>
        <dbReference type="ARBA" id="ARBA00022777"/>
    </source>
</evidence>
<dbReference type="InterPro" id="IPR005467">
    <property type="entry name" value="His_kinase_dom"/>
</dbReference>
<protein>
    <recommendedName>
        <fullName evidence="2">histidine kinase</fullName>
        <ecNumber evidence="2">2.7.13.3</ecNumber>
    </recommendedName>
</protein>
<dbReference type="Pfam" id="PF02518">
    <property type="entry name" value="HATPase_c"/>
    <property type="match status" value="1"/>
</dbReference>
<evidence type="ECO:0000259" key="10">
    <source>
        <dbReference type="PROSITE" id="PS50113"/>
    </source>
</evidence>
<dbReference type="SMART" id="SM00387">
    <property type="entry name" value="HATPase_c"/>
    <property type="match status" value="1"/>
</dbReference>
<dbReference type="PROSITE" id="PS50113">
    <property type="entry name" value="PAC"/>
    <property type="match status" value="1"/>
</dbReference>
<dbReference type="SUPFAM" id="SSF55874">
    <property type="entry name" value="ATPase domain of HSP90 chaperone/DNA topoisomerase II/histidine kinase"/>
    <property type="match status" value="1"/>
</dbReference>
<dbReference type="InterPro" id="IPR000700">
    <property type="entry name" value="PAS-assoc_C"/>
</dbReference>
<dbReference type="SUPFAM" id="SSF47384">
    <property type="entry name" value="Homodimeric domain of signal transducing histidine kinase"/>
    <property type="match status" value="1"/>
</dbReference>
<dbReference type="RefSeq" id="WP_020000174.1">
    <property type="nucleotide sequence ID" value="NZ_CP192219.1"/>
</dbReference>